<name>A0ABD5EJV7_9ACTN</name>
<evidence type="ECO:0000256" key="1">
    <source>
        <dbReference type="SAM" id="MobiDB-lite"/>
    </source>
</evidence>
<dbReference type="Proteomes" id="UP001183535">
    <property type="component" value="Unassembled WGS sequence"/>
</dbReference>
<sequence>MSRPSRDKKRALVAAPIDVRVSGAGPDGTRAPGASVGGVPVAAAPGEELQQAVLNHLQRIARATGHAVRATVHDERIGYVVPLRVEPDGSSDLAGEPVRMPTAPARPAEVSPPAVSGPVPRSGDAATAPSPDGPDRSASPDEPTRVLRTTGAPVRETAPTFPLRAVPEPLPLGGNVPTFPLRAVPEEAAGTAPTSSPRALPAPEGDHGTGTVAPPLGAFGPPPRMDAVPAQDGARERERTPDTATPWTPGGTPGRAPGDAPDRAPGGRPVRTPDEGPYRTPDGGKYRAPDGAAGAGVGAGTGAAAGAAYGFPPAAGVPAGGAYGFPPAAGVPAGGAYGFPPVTGVPAEGAYGPPPVTGGRTEGASGLPPATGVPAEGAYGFPPATSVPAEGAYGPPPVTGGRTEGASGLPPATGVPTEGAYGFPPAASPVPVVPQSADTLPAVLADPPAPVPPPRSLTSSPLPPALAEPEPDARPTPARGFDAVAEAVLGAGPSDPAPSVLAEPMARINEAVREGRIEAAAELAAKTVADSSRTLGAGHPEVLRLRELTSYIAYLAGDPVRSLRLSLDLAGLRRRAGDAEAAYGNVQSAFAAWRAVREPGLGLELGRELIGLWTDLAAEEGPAADDIEQLESARARMGRLTERARRAE</sequence>
<feature type="region of interest" description="Disordered" evidence="1">
    <location>
        <begin position="350"/>
        <end position="414"/>
    </location>
</feature>
<feature type="compositionally biased region" description="Basic and acidic residues" evidence="1">
    <location>
        <begin position="133"/>
        <end position="145"/>
    </location>
</feature>
<feature type="region of interest" description="Disordered" evidence="1">
    <location>
        <begin position="83"/>
        <end position="171"/>
    </location>
</feature>
<feature type="compositionally biased region" description="Pro residues" evidence="1">
    <location>
        <begin position="447"/>
        <end position="466"/>
    </location>
</feature>
<feature type="compositionally biased region" description="Basic and acidic residues" evidence="1">
    <location>
        <begin position="271"/>
        <end position="288"/>
    </location>
</feature>
<comment type="caution">
    <text evidence="2">The sequence shown here is derived from an EMBL/GenBank/DDBJ whole genome shotgun (WGS) entry which is preliminary data.</text>
</comment>
<reference evidence="3" key="1">
    <citation type="submission" date="2023-07" db="EMBL/GenBank/DDBJ databases">
        <title>30 novel species of actinomycetes from the DSMZ collection.</title>
        <authorList>
            <person name="Nouioui I."/>
        </authorList>
    </citation>
    <scope>NUCLEOTIDE SEQUENCE [LARGE SCALE GENOMIC DNA]</scope>
    <source>
        <strain evidence="3">DSM 41981</strain>
    </source>
</reference>
<protein>
    <submittedName>
        <fullName evidence="2">Tetratricopeptide repeat protein</fullName>
    </submittedName>
</protein>
<organism evidence="2 3">
    <name type="scientific">Streptomyces doudnae</name>
    <dbReference type="NCBI Taxonomy" id="3075536"/>
    <lineage>
        <taxon>Bacteria</taxon>
        <taxon>Bacillati</taxon>
        <taxon>Actinomycetota</taxon>
        <taxon>Actinomycetes</taxon>
        <taxon>Kitasatosporales</taxon>
        <taxon>Streptomycetaceae</taxon>
        <taxon>Streptomyces</taxon>
    </lineage>
</organism>
<evidence type="ECO:0000313" key="2">
    <source>
        <dbReference type="EMBL" id="MDT0434034.1"/>
    </source>
</evidence>
<evidence type="ECO:0000313" key="3">
    <source>
        <dbReference type="Proteomes" id="UP001183535"/>
    </source>
</evidence>
<dbReference type="AlphaFoldDB" id="A0ABD5EJV7"/>
<dbReference type="EMBL" id="JAVRES010000002">
    <property type="protein sequence ID" value="MDT0434034.1"/>
    <property type="molecule type" value="Genomic_DNA"/>
</dbReference>
<accession>A0ABD5EJV7</accession>
<feature type="region of interest" description="Disordered" evidence="1">
    <location>
        <begin position="187"/>
        <end position="290"/>
    </location>
</feature>
<dbReference type="RefSeq" id="WP_176729830.1">
    <property type="nucleotide sequence ID" value="NZ_JAVRES010000002.1"/>
</dbReference>
<gene>
    <name evidence="2" type="ORF">RM877_05005</name>
</gene>
<proteinExistence type="predicted"/>
<feature type="compositionally biased region" description="Low complexity" evidence="1">
    <location>
        <begin position="242"/>
        <end position="259"/>
    </location>
</feature>
<feature type="region of interest" description="Disordered" evidence="1">
    <location>
        <begin position="441"/>
        <end position="477"/>
    </location>
</feature>
<keyword evidence="3" id="KW-1185">Reference proteome</keyword>